<evidence type="ECO:0000313" key="3">
    <source>
        <dbReference type="Proteomes" id="UP000659344"/>
    </source>
</evidence>
<dbReference type="Gene3D" id="2.60.40.1190">
    <property type="match status" value="1"/>
</dbReference>
<dbReference type="Proteomes" id="UP000659344">
    <property type="component" value="Unassembled WGS sequence"/>
</dbReference>
<organism evidence="2 3">
    <name type="scientific">Paenibacillus segetis</name>
    <dbReference type="NCBI Taxonomy" id="1325360"/>
    <lineage>
        <taxon>Bacteria</taxon>
        <taxon>Bacillati</taxon>
        <taxon>Bacillota</taxon>
        <taxon>Bacilli</taxon>
        <taxon>Bacillales</taxon>
        <taxon>Paenibacillaceae</taxon>
        <taxon>Paenibacillus</taxon>
    </lineage>
</organism>
<dbReference type="EMBL" id="BMFT01000001">
    <property type="protein sequence ID" value="GGH09495.1"/>
    <property type="molecule type" value="Genomic_DNA"/>
</dbReference>
<feature type="domain" description="Carbohydrate-binding" evidence="1">
    <location>
        <begin position="26"/>
        <end position="207"/>
    </location>
</feature>
<sequence length="208" mass="24176">MQPTIVKEDYVYQCKQVQTGWSSIDWDSCDVLELSDTVTGLPPKEYTEVRACWNKDYLYVRFLCKDSYIVSDFTERDDPLYEQDVVEFFIDEEGKGTRYLELEVSPKNVVFDALIENDGSDSVKGLDKVWCFKDLLTSVDANREGYLTTFISIPASNFIQPLHEGLRWNVNFYRIDEDLEGTREYQAWSPTGKVNFHISSRFGTMVFV</sequence>
<accession>A0ABQ1Y1A5</accession>
<evidence type="ECO:0000259" key="1">
    <source>
        <dbReference type="Pfam" id="PF06452"/>
    </source>
</evidence>
<evidence type="ECO:0000313" key="2">
    <source>
        <dbReference type="EMBL" id="GGH09495.1"/>
    </source>
</evidence>
<dbReference type="RefSeq" id="WP_229753200.1">
    <property type="nucleotide sequence ID" value="NZ_BMFT01000001.1"/>
</dbReference>
<dbReference type="Pfam" id="PF06452">
    <property type="entry name" value="CBM9_1"/>
    <property type="match status" value="1"/>
</dbReference>
<dbReference type="SUPFAM" id="SSF49344">
    <property type="entry name" value="CBD9-like"/>
    <property type="match status" value="1"/>
</dbReference>
<name>A0ABQ1Y1A5_9BACL</name>
<reference evidence="3" key="1">
    <citation type="journal article" date="2019" name="Int. J. Syst. Evol. Microbiol.">
        <title>The Global Catalogue of Microorganisms (GCM) 10K type strain sequencing project: providing services to taxonomists for standard genome sequencing and annotation.</title>
        <authorList>
            <consortium name="The Broad Institute Genomics Platform"/>
            <consortium name="The Broad Institute Genome Sequencing Center for Infectious Disease"/>
            <person name="Wu L."/>
            <person name="Ma J."/>
        </authorList>
    </citation>
    <scope>NUCLEOTIDE SEQUENCE [LARGE SCALE GENOMIC DNA]</scope>
    <source>
        <strain evidence="3">CGMCC 1.12769</strain>
    </source>
</reference>
<keyword evidence="3" id="KW-1185">Reference proteome</keyword>
<dbReference type="CDD" id="cd09620">
    <property type="entry name" value="CBM9_like_3"/>
    <property type="match status" value="1"/>
</dbReference>
<protein>
    <recommendedName>
        <fullName evidence="1">Carbohydrate-binding domain-containing protein</fullName>
    </recommendedName>
</protein>
<gene>
    <name evidence="2" type="ORF">GCM10008013_00590</name>
</gene>
<dbReference type="InterPro" id="IPR010502">
    <property type="entry name" value="Carb-bd_dom_fam9"/>
</dbReference>
<proteinExistence type="predicted"/>
<comment type="caution">
    <text evidence="2">The sequence shown here is derived from an EMBL/GenBank/DDBJ whole genome shotgun (WGS) entry which is preliminary data.</text>
</comment>